<dbReference type="PANTHER" id="PTHR30349">
    <property type="entry name" value="PHAGE INTEGRASE-RELATED"/>
    <property type="match status" value="1"/>
</dbReference>
<evidence type="ECO:0000256" key="3">
    <source>
        <dbReference type="ARBA" id="ARBA00023172"/>
    </source>
</evidence>
<dbReference type="Proteomes" id="UP000029629">
    <property type="component" value="Unassembled WGS sequence"/>
</dbReference>
<dbReference type="SUPFAM" id="SSF56349">
    <property type="entry name" value="DNA breaking-rejoining enzymes"/>
    <property type="match status" value="1"/>
</dbReference>
<dbReference type="Gene3D" id="1.10.150.130">
    <property type="match status" value="1"/>
</dbReference>
<evidence type="ECO:0000256" key="2">
    <source>
        <dbReference type="ARBA" id="ARBA00023125"/>
    </source>
</evidence>
<dbReference type="CDD" id="cd00796">
    <property type="entry name" value="INT_Rci_Hp1_C"/>
    <property type="match status" value="1"/>
</dbReference>
<sequence>MEKKSYFKEKSIVKVWMSLPIAQRPIASIKQSDLIRIRDDWSRSLKPATVVRRFALLSHLYTIAIKDWQWYYLSDNPVQKIRKPSVNNGRNRRLLTDIRIIGTGTLEAPNSELEWIVRETKSEYLPTIITLAIETAMRRSEIANIRRQHVDFESNTLHIPNTKNGHSRTIPLSPIAKYSLIMYFARHNQPGLIFNIGPEAITKAFIRALRKARARYESLCERKGQFCDDRYFNNLRFHDLRHEATSRLASVYEIHELAKVTGHLDTRMLLRYYHPDAEYLGQKLIKSQHGQEQFSVINHMLLQML</sequence>
<name>A0A095Z757_9BURK</name>
<dbReference type="PROSITE" id="PS51898">
    <property type="entry name" value="TYR_RECOMBINASE"/>
    <property type="match status" value="1"/>
</dbReference>
<dbReference type="GO" id="GO:0003677">
    <property type="term" value="F:DNA binding"/>
    <property type="evidence" value="ECO:0007669"/>
    <property type="project" value="UniProtKB-KW"/>
</dbReference>
<proteinExistence type="predicted"/>
<dbReference type="EMBL" id="JRNI01000024">
    <property type="protein sequence ID" value="KGF30503.1"/>
    <property type="molecule type" value="Genomic_DNA"/>
</dbReference>
<dbReference type="GO" id="GO:0015074">
    <property type="term" value="P:DNA integration"/>
    <property type="evidence" value="ECO:0007669"/>
    <property type="project" value="UniProtKB-KW"/>
</dbReference>
<comment type="caution">
    <text evidence="5">The sequence shown here is derived from an EMBL/GenBank/DDBJ whole genome shotgun (WGS) entry which is preliminary data.</text>
</comment>
<dbReference type="eggNOG" id="COG0582">
    <property type="taxonomic scope" value="Bacteria"/>
</dbReference>
<accession>A0A095Z757</accession>
<dbReference type="Pfam" id="PF00589">
    <property type="entry name" value="Phage_integrase"/>
    <property type="match status" value="1"/>
</dbReference>
<keyword evidence="1" id="KW-0229">DNA integration</keyword>
<dbReference type="GO" id="GO:0006310">
    <property type="term" value="P:DNA recombination"/>
    <property type="evidence" value="ECO:0007669"/>
    <property type="project" value="UniProtKB-KW"/>
</dbReference>
<dbReference type="InterPro" id="IPR050090">
    <property type="entry name" value="Tyrosine_recombinase_XerCD"/>
</dbReference>
<gene>
    <name evidence="5" type="ORF">HMPREF2130_06745</name>
</gene>
<dbReference type="RefSeq" id="WP_036559343.1">
    <property type="nucleotide sequence ID" value="NZ_JRNI01000024.1"/>
</dbReference>
<dbReference type="InterPro" id="IPR013762">
    <property type="entry name" value="Integrase-like_cat_sf"/>
</dbReference>
<evidence type="ECO:0000313" key="6">
    <source>
        <dbReference type="Proteomes" id="UP000029629"/>
    </source>
</evidence>
<reference evidence="5 6" key="1">
    <citation type="submission" date="2014-07" db="EMBL/GenBank/DDBJ databases">
        <authorList>
            <person name="McCorrison J."/>
            <person name="Sanka R."/>
            <person name="Torralba M."/>
            <person name="Gillis M."/>
            <person name="Haft D.H."/>
            <person name="Methe B."/>
            <person name="Sutton G."/>
            <person name="Nelson K.E."/>
        </authorList>
    </citation>
    <scope>NUCLEOTIDE SEQUENCE [LARGE SCALE GENOMIC DNA]</scope>
    <source>
        <strain evidence="5 6">DNF00040</strain>
    </source>
</reference>
<dbReference type="Gene3D" id="1.10.443.10">
    <property type="entry name" value="Intergrase catalytic core"/>
    <property type="match status" value="1"/>
</dbReference>
<dbReference type="InterPro" id="IPR011010">
    <property type="entry name" value="DNA_brk_join_enz"/>
</dbReference>
<dbReference type="InterPro" id="IPR002104">
    <property type="entry name" value="Integrase_catalytic"/>
</dbReference>
<keyword evidence="2" id="KW-0238">DNA-binding</keyword>
<evidence type="ECO:0000313" key="5">
    <source>
        <dbReference type="EMBL" id="KGF30503.1"/>
    </source>
</evidence>
<dbReference type="OrthoDB" id="662444at2"/>
<feature type="domain" description="Tyr recombinase" evidence="4">
    <location>
        <begin position="99"/>
        <end position="285"/>
    </location>
</feature>
<keyword evidence="6" id="KW-1185">Reference proteome</keyword>
<evidence type="ECO:0000256" key="1">
    <source>
        <dbReference type="ARBA" id="ARBA00022908"/>
    </source>
</evidence>
<dbReference type="AlphaFoldDB" id="A0A095Z757"/>
<keyword evidence="3" id="KW-0233">DNA recombination</keyword>
<organism evidence="5 6">
    <name type="scientific">Oligella urethralis DNF00040</name>
    <dbReference type="NCBI Taxonomy" id="1401065"/>
    <lineage>
        <taxon>Bacteria</taxon>
        <taxon>Pseudomonadati</taxon>
        <taxon>Pseudomonadota</taxon>
        <taxon>Betaproteobacteria</taxon>
        <taxon>Burkholderiales</taxon>
        <taxon>Alcaligenaceae</taxon>
        <taxon>Oligella</taxon>
    </lineage>
</organism>
<dbReference type="PANTHER" id="PTHR30349:SF94">
    <property type="entry name" value="INTEGRASE_RECOMBINASE HI_1414-RELATED"/>
    <property type="match status" value="1"/>
</dbReference>
<dbReference type="InterPro" id="IPR010998">
    <property type="entry name" value="Integrase_recombinase_N"/>
</dbReference>
<evidence type="ECO:0000259" key="4">
    <source>
        <dbReference type="PROSITE" id="PS51898"/>
    </source>
</evidence>
<protein>
    <submittedName>
        <fullName evidence="5">DNA recombinase</fullName>
    </submittedName>
</protein>